<comment type="caution">
    <text evidence="2">The sequence shown here is derived from an EMBL/GenBank/DDBJ whole genome shotgun (WGS) entry which is preliminary data.</text>
</comment>
<feature type="compositionally biased region" description="Basic and acidic residues" evidence="1">
    <location>
        <begin position="8"/>
        <end position="26"/>
    </location>
</feature>
<evidence type="ECO:0000313" key="3">
    <source>
        <dbReference type="Proteomes" id="UP000636709"/>
    </source>
</evidence>
<feature type="region of interest" description="Disordered" evidence="1">
    <location>
        <begin position="1"/>
        <end position="35"/>
    </location>
</feature>
<proteinExistence type="predicted"/>
<reference evidence="2" key="1">
    <citation type="submission" date="2020-07" db="EMBL/GenBank/DDBJ databases">
        <title>Genome sequence and genetic diversity analysis of an under-domesticated orphan crop, white fonio (Digitaria exilis).</title>
        <authorList>
            <person name="Bennetzen J.L."/>
            <person name="Chen S."/>
            <person name="Ma X."/>
            <person name="Wang X."/>
            <person name="Yssel A.E.J."/>
            <person name="Chaluvadi S.R."/>
            <person name="Johnson M."/>
            <person name="Gangashetty P."/>
            <person name="Hamidou F."/>
            <person name="Sanogo M.D."/>
            <person name="Zwaenepoel A."/>
            <person name="Wallace J."/>
            <person name="Van De Peer Y."/>
            <person name="Van Deynze A."/>
        </authorList>
    </citation>
    <scope>NUCLEOTIDE SEQUENCE</scope>
    <source>
        <tissue evidence="2">Leaves</tissue>
    </source>
</reference>
<name>A0A835AVT7_9POAL</name>
<evidence type="ECO:0000256" key="1">
    <source>
        <dbReference type="SAM" id="MobiDB-lite"/>
    </source>
</evidence>
<dbReference type="AlphaFoldDB" id="A0A835AVT7"/>
<keyword evidence="3" id="KW-1185">Reference proteome</keyword>
<organism evidence="2 3">
    <name type="scientific">Digitaria exilis</name>
    <dbReference type="NCBI Taxonomy" id="1010633"/>
    <lineage>
        <taxon>Eukaryota</taxon>
        <taxon>Viridiplantae</taxon>
        <taxon>Streptophyta</taxon>
        <taxon>Embryophyta</taxon>
        <taxon>Tracheophyta</taxon>
        <taxon>Spermatophyta</taxon>
        <taxon>Magnoliopsida</taxon>
        <taxon>Liliopsida</taxon>
        <taxon>Poales</taxon>
        <taxon>Poaceae</taxon>
        <taxon>PACMAD clade</taxon>
        <taxon>Panicoideae</taxon>
        <taxon>Panicodae</taxon>
        <taxon>Paniceae</taxon>
        <taxon>Anthephorinae</taxon>
        <taxon>Digitaria</taxon>
    </lineage>
</organism>
<sequence>MDLVTLINKKDPEEAGRKEEGTEKGQKSSIQGNDEIEEVENHSNVQQKVNEDHLQVISVLGTGSDLEMVAIEKAHHDSETCKSFEHWAWGLRIRWREPLETGRAATEAGAIAAISIEGGGRDGGGLEGRPHRQDGSWRVAAGGTMEARVRREERKKIRFVL</sequence>
<dbReference type="EMBL" id="JACEFO010002208">
    <property type="protein sequence ID" value="KAF8673305.1"/>
    <property type="molecule type" value="Genomic_DNA"/>
</dbReference>
<evidence type="ECO:0000313" key="2">
    <source>
        <dbReference type="EMBL" id="KAF8673305.1"/>
    </source>
</evidence>
<protein>
    <submittedName>
        <fullName evidence="2">Uncharacterized protein</fullName>
    </submittedName>
</protein>
<accession>A0A835AVT7</accession>
<dbReference type="Proteomes" id="UP000636709">
    <property type="component" value="Unassembled WGS sequence"/>
</dbReference>
<gene>
    <name evidence="2" type="ORF">HU200_048861</name>
</gene>